<dbReference type="GO" id="GO:0020037">
    <property type="term" value="F:heme binding"/>
    <property type="evidence" value="ECO:0007669"/>
    <property type="project" value="InterPro"/>
</dbReference>
<feature type="transmembrane region" description="Helical" evidence="11">
    <location>
        <begin position="219"/>
        <end position="241"/>
    </location>
</feature>
<dbReference type="SUPFAM" id="SSF48264">
    <property type="entry name" value="Cytochrome P450"/>
    <property type="match status" value="1"/>
</dbReference>
<dbReference type="GO" id="GO:0016705">
    <property type="term" value="F:oxidoreductase activity, acting on paired donors, with incorporation or reduction of molecular oxygen"/>
    <property type="evidence" value="ECO:0007669"/>
    <property type="project" value="InterPro"/>
</dbReference>
<evidence type="ECO:0000256" key="7">
    <source>
        <dbReference type="ARBA" id="ARBA00023004"/>
    </source>
</evidence>
<dbReference type="AlphaFoldDB" id="A0A8H5Z968"/>
<keyword evidence="4 9" id="KW-0349">Heme</keyword>
<comment type="similarity">
    <text evidence="3 10">Belongs to the cytochrome P450 family.</text>
</comment>
<sequence length="524" mass="59240">MALKSFFVTSELQLTPAISIAIAGIILYYVLSKSGQRPFPDIPIASLEKGLWRCLPRQLKPPEFLRYGNSLMQEGRRMTTGCFQVHSGAGFKIVVPNRFSHELRNHPALSLSKGQKKEFPTQYAGFEGMREGLRDDRLMLDVINAKLTPSLGFLTGLLVHETSRAVEHTLGEKSDWESFDIKDISIDIAARVSGHVFVGEQLARNDNWLAISKEYTIRIFGNGVVLNFFPTFIRAFMYQILPPCRQLRKQVQDARKLLEPEAQKIINQRKEGSNKAGKLTENAASNCFAWMLDVAKGRPLDFTGGQLLLSLAAMNTTTEVITRCLLQICDTPEILQPLRGELIEVLTEHGWTRSALQRLRLMDSFLREVLRVHPLASAPMTRYVSKTITLSDGTTLPAGGLILISDDHTRGASAFSNPETFDVYRFHRRHEQTSKESGLHFVTTSAEHLQFGHGQHACPGRFFVSDQLKVLIAFYILKYDFRYEPGTSRLPVIEYEQHFIANPANKIQAKRRREELDLLSPKVL</sequence>
<evidence type="ECO:0000256" key="1">
    <source>
        <dbReference type="ARBA" id="ARBA00001971"/>
    </source>
</evidence>
<dbReference type="InterPro" id="IPR036396">
    <property type="entry name" value="Cyt_P450_sf"/>
</dbReference>
<keyword evidence="7 9" id="KW-0408">Iron</keyword>
<keyword evidence="8 10" id="KW-0503">Monooxygenase</keyword>
<evidence type="ECO:0000256" key="3">
    <source>
        <dbReference type="ARBA" id="ARBA00010617"/>
    </source>
</evidence>
<feature type="binding site" description="axial binding residue" evidence="9">
    <location>
        <position position="458"/>
    </location>
    <ligand>
        <name>heme</name>
        <dbReference type="ChEBI" id="CHEBI:30413"/>
    </ligand>
    <ligandPart>
        <name>Fe</name>
        <dbReference type="ChEBI" id="CHEBI:18248"/>
    </ligandPart>
</feature>
<dbReference type="PROSITE" id="PS00086">
    <property type="entry name" value="CYTOCHROME_P450"/>
    <property type="match status" value="1"/>
</dbReference>
<organism evidence="12 13">
    <name type="scientific">Cochliobolus sativus</name>
    <name type="common">Common root rot and spot blotch fungus</name>
    <name type="synonym">Bipolaris sorokiniana</name>
    <dbReference type="NCBI Taxonomy" id="45130"/>
    <lineage>
        <taxon>Eukaryota</taxon>
        <taxon>Fungi</taxon>
        <taxon>Dikarya</taxon>
        <taxon>Ascomycota</taxon>
        <taxon>Pezizomycotina</taxon>
        <taxon>Dothideomycetes</taxon>
        <taxon>Pleosporomycetidae</taxon>
        <taxon>Pleosporales</taxon>
        <taxon>Pleosporineae</taxon>
        <taxon>Pleosporaceae</taxon>
        <taxon>Bipolaris</taxon>
    </lineage>
</organism>
<comment type="pathway">
    <text evidence="2">Mycotoxin biosynthesis.</text>
</comment>
<keyword evidence="6 10" id="KW-0560">Oxidoreductase</keyword>
<evidence type="ECO:0000256" key="5">
    <source>
        <dbReference type="ARBA" id="ARBA00022723"/>
    </source>
</evidence>
<gene>
    <name evidence="12" type="ORF">GGP41_008358</name>
</gene>
<dbReference type="CDD" id="cd11041">
    <property type="entry name" value="CYP503A1-like"/>
    <property type="match status" value="1"/>
</dbReference>
<proteinExistence type="inferred from homology"/>
<evidence type="ECO:0000256" key="6">
    <source>
        <dbReference type="ARBA" id="ARBA00023002"/>
    </source>
</evidence>
<evidence type="ECO:0000256" key="9">
    <source>
        <dbReference type="PIRSR" id="PIRSR602403-1"/>
    </source>
</evidence>
<dbReference type="InterPro" id="IPR017972">
    <property type="entry name" value="Cyt_P450_CS"/>
</dbReference>
<evidence type="ECO:0000313" key="13">
    <source>
        <dbReference type="Proteomes" id="UP000624244"/>
    </source>
</evidence>
<evidence type="ECO:0000256" key="4">
    <source>
        <dbReference type="ARBA" id="ARBA00022617"/>
    </source>
</evidence>
<dbReference type="InterPro" id="IPR002403">
    <property type="entry name" value="Cyt_P450_E_grp-IV"/>
</dbReference>
<protein>
    <submittedName>
        <fullName evidence="12">Uncharacterized protein</fullName>
    </submittedName>
</protein>
<evidence type="ECO:0000256" key="8">
    <source>
        <dbReference type="ARBA" id="ARBA00023033"/>
    </source>
</evidence>
<evidence type="ECO:0000313" key="12">
    <source>
        <dbReference type="EMBL" id="KAF5845891.1"/>
    </source>
</evidence>
<evidence type="ECO:0000256" key="2">
    <source>
        <dbReference type="ARBA" id="ARBA00004685"/>
    </source>
</evidence>
<feature type="transmembrane region" description="Helical" evidence="11">
    <location>
        <begin position="12"/>
        <end position="31"/>
    </location>
</feature>
<comment type="caution">
    <text evidence="12">The sequence shown here is derived from an EMBL/GenBank/DDBJ whole genome shotgun (WGS) entry which is preliminary data.</text>
</comment>
<dbReference type="GO" id="GO:0004497">
    <property type="term" value="F:monooxygenase activity"/>
    <property type="evidence" value="ECO:0007669"/>
    <property type="project" value="UniProtKB-KW"/>
</dbReference>
<evidence type="ECO:0000256" key="11">
    <source>
        <dbReference type="SAM" id="Phobius"/>
    </source>
</evidence>
<keyword evidence="11" id="KW-0812">Transmembrane</keyword>
<dbReference type="GO" id="GO:0005506">
    <property type="term" value="F:iron ion binding"/>
    <property type="evidence" value="ECO:0007669"/>
    <property type="project" value="InterPro"/>
</dbReference>
<keyword evidence="5 9" id="KW-0479">Metal-binding</keyword>
<accession>A0A8H5Z968</accession>
<keyword evidence="11" id="KW-1133">Transmembrane helix</keyword>
<dbReference type="PANTHER" id="PTHR46206:SF2">
    <property type="entry name" value="CYTOCHROME P450 MONOOXYGENASE AUSG-RELATED"/>
    <property type="match status" value="1"/>
</dbReference>
<dbReference type="InterPro" id="IPR001128">
    <property type="entry name" value="Cyt_P450"/>
</dbReference>
<reference evidence="12" key="1">
    <citation type="submission" date="2019-11" db="EMBL/GenBank/DDBJ databases">
        <title>Bipolaris sorokiniana Genome sequencing.</title>
        <authorList>
            <person name="Wang H."/>
        </authorList>
    </citation>
    <scope>NUCLEOTIDE SEQUENCE</scope>
</reference>
<dbReference type="Gene3D" id="1.10.630.10">
    <property type="entry name" value="Cytochrome P450"/>
    <property type="match status" value="1"/>
</dbReference>
<dbReference type="Pfam" id="PF00067">
    <property type="entry name" value="p450"/>
    <property type="match status" value="1"/>
</dbReference>
<dbReference type="Proteomes" id="UP000624244">
    <property type="component" value="Unassembled WGS sequence"/>
</dbReference>
<evidence type="ECO:0000256" key="10">
    <source>
        <dbReference type="RuleBase" id="RU000461"/>
    </source>
</evidence>
<dbReference type="PRINTS" id="PR00465">
    <property type="entry name" value="EP450IV"/>
</dbReference>
<name>A0A8H5Z968_COCSA</name>
<dbReference type="PANTHER" id="PTHR46206">
    <property type="entry name" value="CYTOCHROME P450"/>
    <property type="match status" value="1"/>
</dbReference>
<keyword evidence="11" id="KW-0472">Membrane</keyword>
<comment type="cofactor">
    <cofactor evidence="1 9">
        <name>heme</name>
        <dbReference type="ChEBI" id="CHEBI:30413"/>
    </cofactor>
</comment>
<dbReference type="EMBL" id="WNKQ01000017">
    <property type="protein sequence ID" value="KAF5845891.1"/>
    <property type="molecule type" value="Genomic_DNA"/>
</dbReference>